<gene>
    <name evidence="3" type="ORF">C1SCF055_LOCUS2896</name>
</gene>
<dbReference type="EMBL" id="CAMXCT020000138">
    <property type="protein sequence ID" value="CAL1127875.1"/>
    <property type="molecule type" value="Genomic_DNA"/>
</dbReference>
<evidence type="ECO:0000313" key="4">
    <source>
        <dbReference type="EMBL" id="CAL4761812.1"/>
    </source>
</evidence>
<evidence type="ECO:0000313" key="5">
    <source>
        <dbReference type="Proteomes" id="UP001152797"/>
    </source>
</evidence>
<proteinExistence type="predicted"/>
<feature type="coiled-coil region" evidence="1">
    <location>
        <begin position="214"/>
        <end position="241"/>
    </location>
</feature>
<evidence type="ECO:0000256" key="2">
    <source>
        <dbReference type="SAM" id="Phobius"/>
    </source>
</evidence>
<accession>A0A9P1BKU6</accession>
<keyword evidence="1" id="KW-0175">Coiled coil</keyword>
<feature type="transmembrane region" description="Helical" evidence="2">
    <location>
        <begin position="242"/>
        <end position="261"/>
    </location>
</feature>
<evidence type="ECO:0000256" key="1">
    <source>
        <dbReference type="SAM" id="Coils"/>
    </source>
</evidence>
<organism evidence="3">
    <name type="scientific">Cladocopium goreaui</name>
    <dbReference type="NCBI Taxonomy" id="2562237"/>
    <lineage>
        <taxon>Eukaryota</taxon>
        <taxon>Sar</taxon>
        <taxon>Alveolata</taxon>
        <taxon>Dinophyceae</taxon>
        <taxon>Suessiales</taxon>
        <taxon>Symbiodiniaceae</taxon>
        <taxon>Cladocopium</taxon>
    </lineage>
</organism>
<feature type="coiled-coil region" evidence="1">
    <location>
        <begin position="59"/>
        <end position="86"/>
    </location>
</feature>
<name>A0A9P1BKU6_9DINO</name>
<protein>
    <submittedName>
        <fullName evidence="3">Uncharacterized protein</fullName>
    </submittedName>
</protein>
<sequence length="271" mass="30531">MANENDWPRICPRDGTAKWSDNSSLPGLVAGEDYENCVRFRLTGSERKQDAARVEAWLKEDQIMSLRELEQEAAEASKKNVGWKLQQRLFGTTKESQAGSNYRVAEADAVLEEEKDLVQSLGEGAELLHGSGSAPAHTVVEATNHGALFYRKCFQLEKYLTMCAAVDCLPPAAVLVINKKPIRCSEEWLQAINKFPVLKDLPFSILYFPHSLNITQHQQRIAEKDQMIAEMIAEKDEMTKRITFLVFCLVLLVAYLLRIQLFTASAPRGEL</sequence>
<dbReference type="Proteomes" id="UP001152797">
    <property type="component" value="Unassembled WGS sequence"/>
</dbReference>
<dbReference type="EMBL" id="CAMXCT030000138">
    <property type="protein sequence ID" value="CAL4761812.1"/>
    <property type="molecule type" value="Genomic_DNA"/>
</dbReference>
<dbReference type="OrthoDB" id="446950at2759"/>
<keyword evidence="5" id="KW-1185">Reference proteome</keyword>
<dbReference type="AlphaFoldDB" id="A0A9P1BKU6"/>
<keyword evidence="2" id="KW-1133">Transmembrane helix</keyword>
<keyword evidence="2" id="KW-0472">Membrane</keyword>
<keyword evidence="2" id="KW-0812">Transmembrane</keyword>
<reference evidence="4 5" key="2">
    <citation type="submission" date="2024-05" db="EMBL/GenBank/DDBJ databases">
        <authorList>
            <person name="Chen Y."/>
            <person name="Shah S."/>
            <person name="Dougan E. K."/>
            <person name="Thang M."/>
            <person name="Chan C."/>
        </authorList>
    </citation>
    <scope>NUCLEOTIDE SEQUENCE [LARGE SCALE GENOMIC DNA]</scope>
</reference>
<evidence type="ECO:0000313" key="3">
    <source>
        <dbReference type="EMBL" id="CAI3974500.1"/>
    </source>
</evidence>
<comment type="caution">
    <text evidence="3">The sequence shown here is derived from an EMBL/GenBank/DDBJ whole genome shotgun (WGS) entry which is preliminary data.</text>
</comment>
<reference evidence="3" key="1">
    <citation type="submission" date="2022-10" db="EMBL/GenBank/DDBJ databases">
        <authorList>
            <person name="Chen Y."/>
            <person name="Dougan E. K."/>
            <person name="Chan C."/>
            <person name="Rhodes N."/>
            <person name="Thang M."/>
        </authorList>
    </citation>
    <scope>NUCLEOTIDE SEQUENCE</scope>
</reference>
<dbReference type="EMBL" id="CAMXCT010000138">
    <property type="protein sequence ID" value="CAI3974500.1"/>
    <property type="molecule type" value="Genomic_DNA"/>
</dbReference>